<dbReference type="GO" id="GO:0000976">
    <property type="term" value="F:transcription cis-regulatory region binding"/>
    <property type="evidence" value="ECO:0007669"/>
    <property type="project" value="TreeGrafter"/>
</dbReference>
<evidence type="ECO:0000256" key="3">
    <source>
        <dbReference type="ARBA" id="ARBA00022553"/>
    </source>
</evidence>
<keyword evidence="6 11" id="KW-0238">DNA-binding</keyword>
<dbReference type="InterPro" id="IPR011006">
    <property type="entry name" value="CheY-like_superfamily"/>
</dbReference>
<accession>V5SE71</accession>
<dbReference type="Proteomes" id="UP000018542">
    <property type="component" value="Chromosome"/>
</dbReference>
<proteinExistence type="predicted"/>
<evidence type="ECO:0000256" key="2">
    <source>
        <dbReference type="ARBA" id="ARBA00022490"/>
    </source>
</evidence>
<reference evidence="14 15" key="1">
    <citation type="journal article" date="2014" name="Genome Announc.">
        <title>Complete Genome Sequence of Hyphomicrobium nitrativorans Strain NL23, a Denitrifying Bacterium Isolated from Biofilm of a Methanol-Fed Denitrification System Treating Seawater at the Montreal Biodome.</title>
        <authorList>
            <person name="Martineau C."/>
            <person name="Villeneuve C."/>
            <person name="Mauffrey F."/>
            <person name="Villemur R."/>
        </authorList>
    </citation>
    <scope>NUCLEOTIDE SEQUENCE [LARGE SCALE GENOMIC DNA]</scope>
    <source>
        <strain evidence="14">NL23</strain>
    </source>
</reference>
<dbReference type="GO" id="GO:0000156">
    <property type="term" value="F:phosphorelay response regulator activity"/>
    <property type="evidence" value="ECO:0007669"/>
    <property type="project" value="TreeGrafter"/>
</dbReference>
<evidence type="ECO:0000256" key="5">
    <source>
        <dbReference type="ARBA" id="ARBA00023015"/>
    </source>
</evidence>
<dbReference type="Pfam" id="PF00486">
    <property type="entry name" value="Trans_reg_C"/>
    <property type="match status" value="1"/>
</dbReference>
<dbReference type="SMART" id="SM00448">
    <property type="entry name" value="REC"/>
    <property type="match status" value="1"/>
</dbReference>
<evidence type="ECO:0000256" key="4">
    <source>
        <dbReference type="ARBA" id="ARBA00023012"/>
    </source>
</evidence>
<dbReference type="PANTHER" id="PTHR48111">
    <property type="entry name" value="REGULATOR OF RPOS"/>
    <property type="match status" value="1"/>
</dbReference>
<gene>
    <name evidence="14" type="ORF">W911_07930</name>
</gene>
<organism evidence="14 15">
    <name type="scientific">Hyphomicrobium nitrativorans NL23</name>
    <dbReference type="NCBI Taxonomy" id="1029756"/>
    <lineage>
        <taxon>Bacteria</taxon>
        <taxon>Pseudomonadati</taxon>
        <taxon>Pseudomonadota</taxon>
        <taxon>Alphaproteobacteria</taxon>
        <taxon>Hyphomicrobiales</taxon>
        <taxon>Hyphomicrobiaceae</taxon>
        <taxon>Hyphomicrobium</taxon>
    </lineage>
</organism>
<keyword evidence="3 10" id="KW-0597">Phosphoprotein</keyword>
<dbReference type="Pfam" id="PF00072">
    <property type="entry name" value="Response_reg"/>
    <property type="match status" value="1"/>
</dbReference>
<dbReference type="InterPro" id="IPR039420">
    <property type="entry name" value="WalR-like"/>
</dbReference>
<dbReference type="CDD" id="cd00383">
    <property type="entry name" value="trans_reg_C"/>
    <property type="match status" value="1"/>
</dbReference>
<keyword evidence="2" id="KW-0963">Cytoplasm</keyword>
<dbReference type="EMBL" id="CP006912">
    <property type="protein sequence ID" value="AHB48340.1"/>
    <property type="molecule type" value="Genomic_DNA"/>
</dbReference>
<evidence type="ECO:0000256" key="9">
    <source>
        <dbReference type="ARBA" id="ARBA00067337"/>
    </source>
</evidence>
<dbReference type="InterPro" id="IPR036388">
    <property type="entry name" value="WH-like_DNA-bd_sf"/>
</dbReference>
<keyword evidence="4" id="KW-0902">Two-component regulatory system</keyword>
<keyword evidence="5" id="KW-0805">Transcription regulation</keyword>
<evidence type="ECO:0000256" key="1">
    <source>
        <dbReference type="ARBA" id="ARBA00004496"/>
    </source>
</evidence>
<evidence type="ECO:0000256" key="6">
    <source>
        <dbReference type="ARBA" id="ARBA00023125"/>
    </source>
</evidence>
<dbReference type="PATRIC" id="fig|1029756.8.peg.1657"/>
<dbReference type="SUPFAM" id="SSF52172">
    <property type="entry name" value="CheY-like"/>
    <property type="match status" value="1"/>
</dbReference>
<dbReference type="GO" id="GO:0005829">
    <property type="term" value="C:cytosol"/>
    <property type="evidence" value="ECO:0007669"/>
    <property type="project" value="TreeGrafter"/>
</dbReference>
<evidence type="ECO:0000259" key="12">
    <source>
        <dbReference type="PROSITE" id="PS50110"/>
    </source>
</evidence>
<dbReference type="SMART" id="SM00862">
    <property type="entry name" value="Trans_reg_C"/>
    <property type="match status" value="1"/>
</dbReference>
<name>V5SE71_9HYPH</name>
<keyword evidence="15" id="KW-1185">Reference proteome</keyword>
<keyword evidence="7" id="KW-0010">Activator</keyword>
<evidence type="ECO:0000256" key="8">
    <source>
        <dbReference type="ARBA" id="ARBA00023163"/>
    </source>
</evidence>
<evidence type="ECO:0000256" key="7">
    <source>
        <dbReference type="ARBA" id="ARBA00023159"/>
    </source>
</evidence>
<evidence type="ECO:0000313" key="14">
    <source>
        <dbReference type="EMBL" id="AHB48340.1"/>
    </source>
</evidence>
<dbReference type="HOGENOM" id="CLU_000445_30_4_5"/>
<feature type="domain" description="Response regulatory" evidence="12">
    <location>
        <begin position="31"/>
        <end position="144"/>
    </location>
</feature>
<dbReference type="FunFam" id="1.10.10.10:FF:000099">
    <property type="entry name" value="Two-component system response regulator TorR"/>
    <property type="match status" value="1"/>
</dbReference>
<dbReference type="InterPro" id="IPR001867">
    <property type="entry name" value="OmpR/PhoB-type_DNA-bd"/>
</dbReference>
<sequence>MCQAPCFSRRGASIHLFRSIVSKMSQTSSQQILIVDDEPEIRALLRAGFEAEEFGVLEAGNSAEAEAHLASQPVALMTLDLKLGGEDGLKLARDLRARRNTPIIMITGKGDAIDRIVGLELGADDYIAKPFVMREVVARVRAVLRRYVNAESDVAISAPDGRRFSFDGWALDVARREATDPTGTVCALTTAEFNLLLIFVERPGRVLSRDELMDLLKGHDWTPMDRSIDGLVARLRRKVEPESERPQLIKTVRGVGYAFAGVVKRS</sequence>
<dbReference type="InterPro" id="IPR016032">
    <property type="entry name" value="Sig_transdc_resp-reg_C-effctor"/>
</dbReference>
<evidence type="ECO:0000256" key="11">
    <source>
        <dbReference type="PROSITE-ProRule" id="PRU01091"/>
    </source>
</evidence>
<keyword evidence="8" id="KW-0804">Transcription</keyword>
<dbReference type="Gene3D" id="6.10.250.690">
    <property type="match status" value="1"/>
</dbReference>
<evidence type="ECO:0000256" key="10">
    <source>
        <dbReference type="PROSITE-ProRule" id="PRU00169"/>
    </source>
</evidence>
<dbReference type="AlphaFoldDB" id="V5SE71"/>
<feature type="modified residue" description="4-aspartylphosphate" evidence="10">
    <location>
        <position position="80"/>
    </location>
</feature>
<dbReference type="KEGG" id="hni:W911_07930"/>
<dbReference type="Gene3D" id="3.40.50.2300">
    <property type="match status" value="1"/>
</dbReference>
<evidence type="ECO:0000259" key="13">
    <source>
        <dbReference type="PROSITE" id="PS51755"/>
    </source>
</evidence>
<dbReference type="SUPFAM" id="SSF46894">
    <property type="entry name" value="C-terminal effector domain of the bipartite response regulators"/>
    <property type="match status" value="1"/>
</dbReference>
<dbReference type="GO" id="GO:0032993">
    <property type="term" value="C:protein-DNA complex"/>
    <property type="evidence" value="ECO:0007669"/>
    <property type="project" value="TreeGrafter"/>
</dbReference>
<dbReference type="GO" id="GO:0006355">
    <property type="term" value="P:regulation of DNA-templated transcription"/>
    <property type="evidence" value="ECO:0007669"/>
    <property type="project" value="InterPro"/>
</dbReference>
<protein>
    <recommendedName>
        <fullName evidence="9">Regulatory protein VirG</fullName>
    </recommendedName>
</protein>
<dbReference type="Gene3D" id="1.10.10.10">
    <property type="entry name" value="Winged helix-like DNA-binding domain superfamily/Winged helix DNA-binding domain"/>
    <property type="match status" value="1"/>
</dbReference>
<feature type="DNA-binding region" description="OmpR/PhoB-type" evidence="11">
    <location>
        <begin position="161"/>
        <end position="261"/>
    </location>
</feature>
<comment type="subcellular location">
    <subcellularLocation>
        <location evidence="1">Cytoplasm</location>
    </subcellularLocation>
</comment>
<feature type="domain" description="OmpR/PhoB-type" evidence="13">
    <location>
        <begin position="161"/>
        <end position="261"/>
    </location>
</feature>
<dbReference type="InterPro" id="IPR001789">
    <property type="entry name" value="Sig_transdc_resp-reg_receiver"/>
</dbReference>
<dbReference type="PROSITE" id="PS51755">
    <property type="entry name" value="OMPR_PHOB"/>
    <property type="match status" value="1"/>
</dbReference>
<dbReference type="PROSITE" id="PS50110">
    <property type="entry name" value="RESPONSE_REGULATORY"/>
    <property type="match status" value="1"/>
</dbReference>
<dbReference type="PANTHER" id="PTHR48111:SF4">
    <property type="entry name" value="DNA-BINDING DUAL TRANSCRIPTIONAL REGULATOR OMPR"/>
    <property type="match status" value="1"/>
</dbReference>
<evidence type="ECO:0000313" key="15">
    <source>
        <dbReference type="Proteomes" id="UP000018542"/>
    </source>
</evidence>
<dbReference type="STRING" id="1029756.W911_07930"/>